<reference evidence="1" key="1">
    <citation type="journal article" date="2013" name="Genetics">
        <title>The draft genome and transcriptome of Panagrellus redivivus are shaped by the harsh demands of a free-living lifestyle.</title>
        <authorList>
            <person name="Srinivasan J."/>
            <person name="Dillman A.R."/>
            <person name="Macchietto M.G."/>
            <person name="Heikkinen L."/>
            <person name="Lakso M."/>
            <person name="Fracchia K.M."/>
            <person name="Antoshechkin I."/>
            <person name="Mortazavi A."/>
            <person name="Wong G."/>
            <person name="Sternberg P.W."/>
        </authorList>
    </citation>
    <scope>NUCLEOTIDE SEQUENCE [LARGE SCALE GENOMIC DNA]</scope>
    <source>
        <strain evidence="1">MT8872</strain>
    </source>
</reference>
<dbReference type="WBParaSite" id="Pan_g9866.t1">
    <property type="protein sequence ID" value="Pan_g9866.t1"/>
    <property type="gene ID" value="Pan_g9866"/>
</dbReference>
<dbReference type="AlphaFoldDB" id="A0A7E4WE99"/>
<reference evidence="2" key="2">
    <citation type="submission" date="2020-10" db="UniProtKB">
        <authorList>
            <consortium name="WormBaseParasite"/>
        </authorList>
    </citation>
    <scope>IDENTIFICATION</scope>
</reference>
<dbReference type="Proteomes" id="UP000492821">
    <property type="component" value="Unassembled WGS sequence"/>
</dbReference>
<proteinExistence type="predicted"/>
<sequence>MVSNVVDVAPDTFDVSEAPAVASEGAVVVPKSIDSDATVLHQYRWVSRHTFGFIRRSSGFFIIGICGTGCGSSSIIGCSSGHSGFIGRF</sequence>
<evidence type="ECO:0000313" key="1">
    <source>
        <dbReference type="Proteomes" id="UP000492821"/>
    </source>
</evidence>
<name>A0A7E4WE99_PANRE</name>
<organism evidence="1 2">
    <name type="scientific">Panagrellus redivivus</name>
    <name type="common">Microworm</name>
    <dbReference type="NCBI Taxonomy" id="6233"/>
    <lineage>
        <taxon>Eukaryota</taxon>
        <taxon>Metazoa</taxon>
        <taxon>Ecdysozoa</taxon>
        <taxon>Nematoda</taxon>
        <taxon>Chromadorea</taxon>
        <taxon>Rhabditida</taxon>
        <taxon>Tylenchina</taxon>
        <taxon>Panagrolaimomorpha</taxon>
        <taxon>Panagrolaimoidea</taxon>
        <taxon>Panagrolaimidae</taxon>
        <taxon>Panagrellus</taxon>
    </lineage>
</organism>
<accession>A0A7E4WE99</accession>
<keyword evidence="1" id="KW-1185">Reference proteome</keyword>
<protein>
    <submittedName>
        <fullName evidence="2">Uncharacterized protein</fullName>
    </submittedName>
</protein>
<evidence type="ECO:0000313" key="2">
    <source>
        <dbReference type="WBParaSite" id="Pan_g9866.t1"/>
    </source>
</evidence>